<dbReference type="RefSeq" id="WP_218544615.1">
    <property type="nucleotide sequence ID" value="NZ_JAGSPD010000002.1"/>
</dbReference>
<keyword evidence="2" id="KW-1185">Reference proteome</keyword>
<gene>
    <name evidence="1" type="ORF">KCG49_02530</name>
</gene>
<dbReference type="InterPro" id="IPR001387">
    <property type="entry name" value="Cro/C1-type_HTH"/>
</dbReference>
<reference evidence="1" key="1">
    <citation type="submission" date="2021-04" db="EMBL/GenBank/DDBJ databases">
        <authorList>
            <person name="Pira H."/>
            <person name="Risdian C."/>
            <person name="Wink J."/>
        </authorList>
    </citation>
    <scope>NUCLEOTIDE SEQUENCE</scope>
    <source>
        <strain evidence="1">WHY3</strain>
    </source>
</reference>
<dbReference type="EMBL" id="JAGSPD010000002">
    <property type="protein sequence ID" value="MBV7268066.1"/>
    <property type="molecule type" value="Genomic_DNA"/>
</dbReference>
<organism evidence="1 2">
    <name type="scientific">Winogradskyella luteola</name>
    <dbReference type="NCBI Taxonomy" id="2828330"/>
    <lineage>
        <taxon>Bacteria</taxon>
        <taxon>Pseudomonadati</taxon>
        <taxon>Bacteroidota</taxon>
        <taxon>Flavobacteriia</taxon>
        <taxon>Flavobacteriales</taxon>
        <taxon>Flavobacteriaceae</taxon>
        <taxon>Winogradskyella</taxon>
    </lineage>
</organism>
<dbReference type="Proteomes" id="UP001138894">
    <property type="component" value="Unassembled WGS sequence"/>
</dbReference>
<protein>
    <submittedName>
        <fullName evidence="1">Helix-turn-helix transcriptional regulator</fullName>
    </submittedName>
</protein>
<evidence type="ECO:0000313" key="1">
    <source>
        <dbReference type="EMBL" id="MBV7268066.1"/>
    </source>
</evidence>
<evidence type="ECO:0000313" key="2">
    <source>
        <dbReference type="Proteomes" id="UP001138894"/>
    </source>
</evidence>
<sequence>MIVSLTAIRTFAKQIDVHAPVIGCYERDKVKPFIETAFKIAKAL</sequence>
<proteinExistence type="predicted"/>
<name>A0A9X1F641_9FLAO</name>
<comment type="caution">
    <text evidence="1">The sequence shown here is derived from an EMBL/GenBank/DDBJ whole genome shotgun (WGS) entry which is preliminary data.</text>
</comment>
<accession>A0A9X1F641</accession>
<dbReference type="CDD" id="cd00093">
    <property type="entry name" value="HTH_XRE"/>
    <property type="match status" value="1"/>
</dbReference>
<dbReference type="AlphaFoldDB" id="A0A9X1F641"/>